<proteinExistence type="predicted"/>
<keyword evidence="4" id="KW-1185">Reference proteome</keyword>
<sequence length="98" mass="11991">MKESRQHYSEEFKENTVKYLQSQEKSLPQLAEELNIPEGTLRQWQAKYRKFENEPLVDRETLRKKERDIEELQRIIEEQNEEIAILKKAMHIFSKERN</sequence>
<dbReference type="RefSeq" id="WP_205411930.1">
    <property type="nucleotide sequence ID" value="NZ_BTCL01000008.1"/>
</dbReference>
<evidence type="ECO:0000313" key="4">
    <source>
        <dbReference type="Proteomes" id="UP001285921"/>
    </source>
</evidence>
<comment type="caution">
    <text evidence="2">The sequence shown here is derived from an EMBL/GenBank/DDBJ whole genome shotgun (WGS) entry which is preliminary data.</text>
</comment>
<reference evidence="2 4" key="1">
    <citation type="submission" date="2023-05" db="EMBL/GenBank/DDBJ databases">
        <title>Draft genome of Paenibacillus sp. CCS26.</title>
        <authorList>
            <person name="Akita H."/>
            <person name="Shinto Y."/>
            <person name="Kimura Z."/>
        </authorList>
    </citation>
    <scope>NUCLEOTIDE SEQUENCE [LARGE SCALE GENOMIC DNA]</scope>
    <source>
        <strain evidence="2 4">CCS26</strain>
    </source>
</reference>
<dbReference type="InterPro" id="IPR009057">
    <property type="entry name" value="Homeodomain-like_sf"/>
</dbReference>
<gene>
    <name evidence="2" type="ORF">PghCCS26_28730</name>
    <name evidence="3" type="ORF">PghCCS26_62920</name>
</gene>
<organism evidence="2 4">
    <name type="scientific">Paenibacillus glycanilyticus</name>
    <dbReference type="NCBI Taxonomy" id="126569"/>
    <lineage>
        <taxon>Bacteria</taxon>
        <taxon>Bacillati</taxon>
        <taxon>Bacillota</taxon>
        <taxon>Bacilli</taxon>
        <taxon>Bacillales</taxon>
        <taxon>Paenibacillaceae</taxon>
        <taxon>Paenibacillus</taxon>
    </lineage>
</organism>
<dbReference type="Pfam" id="PF01527">
    <property type="entry name" value="HTH_Tnp_1"/>
    <property type="match status" value="1"/>
</dbReference>
<dbReference type="EMBL" id="BTCL01000008">
    <property type="protein sequence ID" value="GMK45745.1"/>
    <property type="molecule type" value="Genomic_DNA"/>
</dbReference>
<evidence type="ECO:0000313" key="3">
    <source>
        <dbReference type="EMBL" id="GMK49162.1"/>
    </source>
</evidence>
<keyword evidence="1" id="KW-0175">Coiled coil</keyword>
<accession>A0ABQ6NMJ1</accession>
<evidence type="ECO:0000256" key="1">
    <source>
        <dbReference type="SAM" id="Coils"/>
    </source>
</evidence>
<protein>
    <recommendedName>
        <fullName evidence="5">Transposase</fullName>
    </recommendedName>
</protein>
<evidence type="ECO:0000313" key="2">
    <source>
        <dbReference type="EMBL" id="GMK45745.1"/>
    </source>
</evidence>
<dbReference type="SUPFAM" id="SSF46689">
    <property type="entry name" value="Homeodomain-like"/>
    <property type="match status" value="1"/>
</dbReference>
<dbReference type="Proteomes" id="UP001285921">
    <property type="component" value="Unassembled WGS sequence"/>
</dbReference>
<evidence type="ECO:0008006" key="5">
    <source>
        <dbReference type="Google" id="ProtNLM"/>
    </source>
</evidence>
<dbReference type="EMBL" id="BTCL01000053">
    <property type="protein sequence ID" value="GMK49162.1"/>
    <property type="molecule type" value="Genomic_DNA"/>
</dbReference>
<feature type="coiled-coil region" evidence="1">
    <location>
        <begin position="62"/>
        <end position="96"/>
    </location>
</feature>
<dbReference type="Gene3D" id="1.10.10.60">
    <property type="entry name" value="Homeodomain-like"/>
    <property type="match status" value="1"/>
</dbReference>
<dbReference type="InterPro" id="IPR002514">
    <property type="entry name" value="Transposase_8"/>
</dbReference>
<name>A0ABQ6NMJ1_9BACL</name>